<accession>A0A1G7X2G5</accession>
<dbReference type="OrthoDB" id="4547231at2"/>
<evidence type="ECO:0000313" key="4">
    <source>
        <dbReference type="EMBL" id="SDG78388.1"/>
    </source>
</evidence>
<evidence type="ECO:0000313" key="5">
    <source>
        <dbReference type="Proteomes" id="UP000199623"/>
    </source>
</evidence>
<evidence type="ECO:0000256" key="1">
    <source>
        <dbReference type="SAM" id="MobiDB-lite"/>
    </source>
</evidence>
<organism evidence="4 5">
    <name type="scientific">Lentzea fradiae</name>
    <dbReference type="NCBI Taxonomy" id="200378"/>
    <lineage>
        <taxon>Bacteria</taxon>
        <taxon>Bacillati</taxon>
        <taxon>Actinomycetota</taxon>
        <taxon>Actinomycetes</taxon>
        <taxon>Pseudonocardiales</taxon>
        <taxon>Pseudonocardiaceae</taxon>
        <taxon>Lentzea</taxon>
    </lineage>
</organism>
<dbReference type="SUPFAM" id="SSF52200">
    <property type="entry name" value="Toll/Interleukin receptor TIR domain"/>
    <property type="match status" value="1"/>
</dbReference>
<dbReference type="Proteomes" id="UP000199623">
    <property type="component" value="Unassembled WGS sequence"/>
</dbReference>
<dbReference type="Pfam" id="PF13676">
    <property type="entry name" value="TIR_2"/>
    <property type="match status" value="1"/>
</dbReference>
<dbReference type="InterPro" id="IPR000157">
    <property type="entry name" value="TIR_dom"/>
</dbReference>
<name>A0A1G7X2G5_9PSEU</name>
<dbReference type="PROSITE" id="PS50104">
    <property type="entry name" value="TIR"/>
    <property type="match status" value="1"/>
</dbReference>
<protein>
    <submittedName>
        <fullName evidence="4">TIR domain-containing protein</fullName>
    </submittedName>
</protein>
<evidence type="ECO:0000259" key="3">
    <source>
        <dbReference type="PROSITE" id="PS50104"/>
    </source>
</evidence>
<keyword evidence="5" id="KW-1185">Reference proteome</keyword>
<reference evidence="5" key="1">
    <citation type="submission" date="2016-10" db="EMBL/GenBank/DDBJ databases">
        <authorList>
            <person name="Varghese N."/>
            <person name="Submissions S."/>
        </authorList>
    </citation>
    <scope>NUCLEOTIDE SEQUENCE [LARGE SCALE GENOMIC DNA]</scope>
    <source>
        <strain evidence="5">CGMCC 4.3506</strain>
    </source>
</reference>
<feature type="domain" description="TIR" evidence="3">
    <location>
        <begin position="2"/>
        <end position="153"/>
    </location>
</feature>
<keyword evidence="2" id="KW-0812">Transmembrane</keyword>
<dbReference type="EMBL" id="FNCC01000011">
    <property type="protein sequence ID" value="SDG78388.1"/>
    <property type="molecule type" value="Genomic_DNA"/>
</dbReference>
<proteinExistence type="predicted"/>
<evidence type="ECO:0000256" key="2">
    <source>
        <dbReference type="SAM" id="Phobius"/>
    </source>
</evidence>
<dbReference type="AlphaFoldDB" id="A0A1G7X2G5"/>
<dbReference type="GO" id="GO:0007165">
    <property type="term" value="P:signal transduction"/>
    <property type="evidence" value="ECO:0007669"/>
    <property type="project" value="InterPro"/>
</dbReference>
<sequence>MASTDVFINYRGVDADHVPQLLFERLSRTFGRRRVFLDNMTIGAGEDYVVSLLEGVRSAKVLLAVIGPNWFATDSAGRRLVDDPDDWIRRELVTAFAHGVRVVPVFTDGATPPRPEQLPADIRQLGRQNGLPLRRIRSGEDLDAIVRAVSTHVPSRRRRLLTVLAAVLVVAVAATLVPLLLRPDGTTSAPGPGTPVSTTSVTTTTSTTAEATTVEATTTKATTTTTSEPPAAGTWWEGTLTLDADTFTTGWSLDSSPPQRWPLGDLGLCSGDCGGTAVAGVAFAPWIGAAPPERAQCVDRLNANPGVRRLPVRAGTRGCLVTEGRRIGRLEVVGIDGPGKMRIAVTVWETPSG</sequence>
<feature type="transmembrane region" description="Helical" evidence="2">
    <location>
        <begin position="160"/>
        <end position="181"/>
    </location>
</feature>
<dbReference type="InterPro" id="IPR035897">
    <property type="entry name" value="Toll_tir_struct_dom_sf"/>
</dbReference>
<dbReference type="RefSeq" id="WP_090053503.1">
    <property type="nucleotide sequence ID" value="NZ_FNCC01000011.1"/>
</dbReference>
<feature type="region of interest" description="Disordered" evidence="1">
    <location>
        <begin position="182"/>
        <end position="208"/>
    </location>
</feature>
<keyword evidence="2" id="KW-1133">Transmembrane helix</keyword>
<dbReference type="Gene3D" id="3.40.50.10140">
    <property type="entry name" value="Toll/interleukin-1 receptor homology (TIR) domain"/>
    <property type="match status" value="1"/>
</dbReference>
<keyword evidence="2" id="KW-0472">Membrane</keyword>
<gene>
    <name evidence="4" type="ORF">SAMN05216553_111223</name>
</gene>
<dbReference type="STRING" id="200378.SAMN05216553_111223"/>